<dbReference type="SUPFAM" id="SSF88946">
    <property type="entry name" value="Sigma2 domain of RNA polymerase sigma factors"/>
    <property type="match status" value="1"/>
</dbReference>
<gene>
    <name evidence="7" type="ORF">GGR21_001657</name>
</gene>
<feature type="domain" description="RNA polymerase sigma factor 70 region 4 type 2" evidence="6">
    <location>
        <begin position="112"/>
        <end position="162"/>
    </location>
</feature>
<dbReference type="GO" id="GO:0016987">
    <property type="term" value="F:sigma factor activity"/>
    <property type="evidence" value="ECO:0007669"/>
    <property type="project" value="UniProtKB-KW"/>
</dbReference>
<feature type="domain" description="RNA polymerase sigma-70 region 2" evidence="5">
    <location>
        <begin position="18"/>
        <end position="77"/>
    </location>
</feature>
<dbReference type="RefSeq" id="WP_183306689.1">
    <property type="nucleotide sequence ID" value="NZ_JACIEP010000005.1"/>
</dbReference>
<dbReference type="Pfam" id="PF08281">
    <property type="entry name" value="Sigma70_r4_2"/>
    <property type="match status" value="1"/>
</dbReference>
<keyword evidence="2" id="KW-0805">Transcription regulation</keyword>
<name>A0A840CTA2_9BACT</name>
<evidence type="ECO:0000259" key="5">
    <source>
        <dbReference type="Pfam" id="PF04542"/>
    </source>
</evidence>
<dbReference type="InterPro" id="IPR013249">
    <property type="entry name" value="RNA_pol_sigma70_r4_t2"/>
</dbReference>
<accession>A0A840CTA2</accession>
<comment type="caution">
    <text evidence="7">The sequence shown here is derived from an EMBL/GenBank/DDBJ whole genome shotgun (WGS) entry which is preliminary data.</text>
</comment>
<sequence>MNKAAKQTLEDNLVQLQGNMLNFALKLTSDMEDAQDLTQETTLKALNNIDKYYNNVNFKGWVFTIMHNLFVNNYRRAIRNQTIVDQTENLYHLNLPQDSGLDTPEGSFAYSEITKVLNGFSEEYKVPFSLHVSGYKYEEIAEKLSLPLGTVKSRIFFARKRLQEILKDYR</sequence>
<reference evidence="7 8" key="1">
    <citation type="submission" date="2020-08" db="EMBL/GenBank/DDBJ databases">
        <title>Genomic Encyclopedia of Type Strains, Phase IV (KMG-IV): sequencing the most valuable type-strain genomes for metagenomic binning, comparative biology and taxonomic classification.</title>
        <authorList>
            <person name="Goeker M."/>
        </authorList>
    </citation>
    <scope>NUCLEOTIDE SEQUENCE [LARGE SCALE GENOMIC DNA]</scope>
    <source>
        <strain evidence="7 8">DSM 104969</strain>
    </source>
</reference>
<dbReference type="Pfam" id="PF04542">
    <property type="entry name" value="Sigma70_r2"/>
    <property type="match status" value="1"/>
</dbReference>
<comment type="similarity">
    <text evidence="1">Belongs to the sigma-70 factor family. ECF subfamily.</text>
</comment>
<evidence type="ECO:0000256" key="3">
    <source>
        <dbReference type="ARBA" id="ARBA00023082"/>
    </source>
</evidence>
<dbReference type="AlphaFoldDB" id="A0A840CTA2"/>
<dbReference type="InterPro" id="IPR039425">
    <property type="entry name" value="RNA_pol_sigma-70-like"/>
</dbReference>
<keyword evidence="8" id="KW-1185">Reference proteome</keyword>
<dbReference type="SUPFAM" id="SSF88659">
    <property type="entry name" value="Sigma3 and sigma4 domains of RNA polymerase sigma factors"/>
    <property type="match status" value="1"/>
</dbReference>
<evidence type="ECO:0000256" key="1">
    <source>
        <dbReference type="ARBA" id="ARBA00010641"/>
    </source>
</evidence>
<dbReference type="InterPro" id="IPR013325">
    <property type="entry name" value="RNA_pol_sigma_r2"/>
</dbReference>
<evidence type="ECO:0000313" key="7">
    <source>
        <dbReference type="EMBL" id="MBB4035762.1"/>
    </source>
</evidence>
<protein>
    <submittedName>
        <fullName evidence="7">RNA polymerase sigma-70 factor (ECF subfamily)</fullName>
    </submittedName>
</protein>
<evidence type="ECO:0000259" key="6">
    <source>
        <dbReference type="Pfam" id="PF08281"/>
    </source>
</evidence>
<dbReference type="Gene3D" id="1.10.10.10">
    <property type="entry name" value="Winged helix-like DNA-binding domain superfamily/Winged helix DNA-binding domain"/>
    <property type="match status" value="1"/>
</dbReference>
<dbReference type="InterPro" id="IPR007627">
    <property type="entry name" value="RNA_pol_sigma70_r2"/>
</dbReference>
<evidence type="ECO:0000313" key="8">
    <source>
        <dbReference type="Proteomes" id="UP000555103"/>
    </source>
</evidence>
<evidence type="ECO:0000256" key="2">
    <source>
        <dbReference type="ARBA" id="ARBA00023015"/>
    </source>
</evidence>
<dbReference type="InterPro" id="IPR036388">
    <property type="entry name" value="WH-like_DNA-bd_sf"/>
</dbReference>
<dbReference type="Proteomes" id="UP000555103">
    <property type="component" value="Unassembled WGS sequence"/>
</dbReference>
<dbReference type="Gene3D" id="1.10.1740.10">
    <property type="match status" value="1"/>
</dbReference>
<dbReference type="PANTHER" id="PTHR43133:SF25">
    <property type="entry name" value="RNA POLYMERASE SIGMA FACTOR RFAY-RELATED"/>
    <property type="match status" value="1"/>
</dbReference>
<dbReference type="GO" id="GO:0006352">
    <property type="term" value="P:DNA-templated transcription initiation"/>
    <property type="evidence" value="ECO:0007669"/>
    <property type="project" value="InterPro"/>
</dbReference>
<dbReference type="InterPro" id="IPR013324">
    <property type="entry name" value="RNA_pol_sigma_r3/r4-like"/>
</dbReference>
<proteinExistence type="inferred from homology"/>
<evidence type="ECO:0000256" key="4">
    <source>
        <dbReference type="ARBA" id="ARBA00023163"/>
    </source>
</evidence>
<dbReference type="EMBL" id="JACIEP010000005">
    <property type="protein sequence ID" value="MBB4035762.1"/>
    <property type="molecule type" value="Genomic_DNA"/>
</dbReference>
<dbReference type="PANTHER" id="PTHR43133">
    <property type="entry name" value="RNA POLYMERASE ECF-TYPE SIGMA FACTO"/>
    <property type="match status" value="1"/>
</dbReference>
<dbReference type="NCBIfam" id="TIGR02937">
    <property type="entry name" value="sigma70-ECF"/>
    <property type="match status" value="1"/>
</dbReference>
<dbReference type="GO" id="GO:0003677">
    <property type="term" value="F:DNA binding"/>
    <property type="evidence" value="ECO:0007669"/>
    <property type="project" value="InterPro"/>
</dbReference>
<dbReference type="CDD" id="cd06171">
    <property type="entry name" value="Sigma70_r4"/>
    <property type="match status" value="1"/>
</dbReference>
<dbReference type="InterPro" id="IPR014284">
    <property type="entry name" value="RNA_pol_sigma-70_dom"/>
</dbReference>
<organism evidence="7 8">
    <name type="scientific">Dysgonomonas hofstadii</name>
    <dbReference type="NCBI Taxonomy" id="637886"/>
    <lineage>
        <taxon>Bacteria</taxon>
        <taxon>Pseudomonadati</taxon>
        <taxon>Bacteroidota</taxon>
        <taxon>Bacteroidia</taxon>
        <taxon>Bacteroidales</taxon>
        <taxon>Dysgonomonadaceae</taxon>
        <taxon>Dysgonomonas</taxon>
    </lineage>
</organism>
<keyword evidence="3" id="KW-0731">Sigma factor</keyword>
<keyword evidence="4" id="KW-0804">Transcription</keyword>